<keyword evidence="3" id="KW-1185">Reference proteome</keyword>
<evidence type="ECO:0000256" key="1">
    <source>
        <dbReference type="SAM" id="Phobius"/>
    </source>
</evidence>
<reference evidence="2 3" key="1">
    <citation type="submission" date="2019-02" db="EMBL/GenBank/DDBJ databases">
        <title>Deep-cultivation of Planctomycetes and their phenomic and genomic characterization uncovers novel biology.</title>
        <authorList>
            <person name="Wiegand S."/>
            <person name="Jogler M."/>
            <person name="Boedeker C."/>
            <person name="Pinto D."/>
            <person name="Vollmers J."/>
            <person name="Rivas-Marin E."/>
            <person name="Kohn T."/>
            <person name="Peeters S.H."/>
            <person name="Heuer A."/>
            <person name="Rast P."/>
            <person name="Oberbeckmann S."/>
            <person name="Bunk B."/>
            <person name="Jeske O."/>
            <person name="Meyerdierks A."/>
            <person name="Storesund J.E."/>
            <person name="Kallscheuer N."/>
            <person name="Luecker S."/>
            <person name="Lage O.M."/>
            <person name="Pohl T."/>
            <person name="Merkel B.J."/>
            <person name="Hornburger P."/>
            <person name="Mueller R.-W."/>
            <person name="Bruemmer F."/>
            <person name="Labrenz M."/>
            <person name="Spormann A.M."/>
            <person name="Op den Camp H."/>
            <person name="Overmann J."/>
            <person name="Amann R."/>
            <person name="Jetten M.S.M."/>
            <person name="Mascher T."/>
            <person name="Medema M.H."/>
            <person name="Devos D.P."/>
            <person name="Kaster A.-K."/>
            <person name="Ovreas L."/>
            <person name="Rohde M."/>
            <person name="Galperin M.Y."/>
            <person name="Jogler C."/>
        </authorList>
    </citation>
    <scope>NUCLEOTIDE SEQUENCE [LARGE SCALE GENOMIC DNA]</scope>
    <source>
        <strain evidence="2 3">Mal52</strain>
    </source>
</reference>
<dbReference type="Proteomes" id="UP000319383">
    <property type="component" value="Chromosome"/>
</dbReference>
<keyword evidence="1" id="KW-1133">Transmembrane helix</keyword>
<name>A0A517ZLZ6_9PLAN</name>
<accession>A0A517ZLZ6</accession>
<proteinExistence type="predicted"/>
<dbReference type="EMBL" id="CP036276">
    <property type="protein sequence ID" value="QDU43529.1"/>
    <property type="molecule type" value="Genomic_DNA"/>
</dbReference>
<gene>
    <name evidence="2" type="ORF">Mal52_20050</name>
</gene>
<feature type="transmembrane region" description="Helical" evidence="1">
    <location>
        <begin position="101"/>
        <end position="119"/>
    </location>
</feature>
<dbReference type="AlphaFoldDB" id="A0A517ZLZ6"/>
<sequence length="266" mass="29126">MDCSNALAKLELCRSEACAEDDPELTAASAHLVDCARCRTLVANREEMDRAIAAVCRDVPVPAGLENRLLDAVQAELASSTVPAPDDKPHRSKSPRRFRQITVIAASLLFLIVGGWYWIDSSTVSMHKVTQAASQQLDSQVVGPLFTGGFDPQQSAPSAAMDFTSLTWMDDYRELFPQRTSLDIAISEFEFRSNGGRTIRGALIIAPAAKIWSSPTATSMASATPIYHSRFSAVSWRDGDFVYVCIVQGGDAPLRELQRQDRQQTT</sequence>
<dbReference type="RefSeq" id="WP_145375656.1">
    <property type="nucleotide sequence ID" value="NZ_CP036276.1"/>
</dbReference>
<organism evidence="2 3">
    <name type="scientific">Symmachiella dynata</name>
    <dbReference type="NCBI Taxonomy" id="2527995"/>
    <lineage>
        <taxon>Bacteria</taxon>
        <taxon>Pseudomonadati</taxon>
        <taxon>Planctomycetota</taxon>
        <taxon>Planctomycetia</taxon>
        <taxon>Planctomycetales</taxon>
        <taxon>Planctomycetaceae</taxon>
        <taxon>Symmachiella</taxon>
    </lineage>
</organism>
<protein>
    <recommendedName>
        <fullName evidence="4">Zinc-finger domain-containing protein</fullName>
    </recommendedName>
</protein>
<evidence type="ECO:0000313" key="2">
    <source>
        <dbReference type="EMBL" id="QDU43529.1"/>
    </source>
</evidence>
<evidence type="ECO:0000313" key="3">
    <source>
        <dbReference type="Proteomes" id="UP000319383"/>
    </source>
</evidence>
<dbReference type="KEGG" id="sdyn:Mal52_20050"/>
<evidence type="ECO:0008006" key="4">
    <source>
        <dbReference type="Google" id="ProtNLM"/>
    </source>
</evidence>
<keyword evidence="1" id="KW-0472">Membrane</keyword>
<keyword evidence="1" id="KW-0812">Transmembrane</keyword>